<name>A0AAT9H0Y5_9FLAO</name>
<accession>A0AAT9H0Y5</accession>
<evidence type="ECO:0000313" key="1">
    <source>
        <dbReference type="EMBL" id="BFM43099.1"/>
    </source>
</evidence>
<dbReference type="AlphaFoldDB" id="A0AAT9H0Y5"/>
<protein>
    <recommendedName>
        <fullName evidence="2">Lipocalin-like domain-containing protein</fullName>
    </recommendedName>
</protein>
<reference evidence="1" key="1">
    <citation type="submission" date="2024-05" db="EMBL/GenBank/DDBJ databases">
        <title>Whole-Genome Sequence of CFS9, a Potential Fish Probiotic Isolated from the Body Surface of Silurus asotus.</title>
        <authorList>
            <person name="Kojima M."/>
            <person name="Tobioka K."/>
            <person name="Yokota K."/>
            <person name="Nakatani H."/>
            <person name="Hori K."/>
            <person name="Tamaru Y."/>
            <person name="Okazaki F."/>
        </authorList>
    </citation>
    <scope>NUCLEOTIDE SEQUENCE</scope>
    <source>
        <strain evidence="1">CFS9</strain>
    </source>
</reference>
<sequence>MKNLYRFILLSIFTLYLSCSSKIDEKQIIGKYEIDKFVTRDTLVKAEEYRLLLINADKTFELKNNNTKTNSVGTWKSNKSENNNEIIIEFSFSNRKVKGILNGTIISFSYPNDLYKGRYSNLLYVKLRK</sequence>
<proteinExistence type="predicted"/>
<evidence type="ECO:0008006" key="2">
    <source>
        <dbReference type="Google" id="ProtNLM"/>
    </source>
</evidence>
<organism evidence="1">
    <name type="scientific">Flavobacterium sp. CFS9</name>
    <dbReference type="NCBI Taxonomy" id="3143118"/>
    <lineage>
        <taxon>Bacteria</taxon>
        <taxon>Pseudomonadati</taxon>
        <taxon>Bacteroidota</taxon>
        <taxon>Flavobacteriia</taxon>
        <taxon>Flavobacteriales</taxon>
        <taxon>Flavobacteriaceae</taxon>
        <taxon>Flavobacterium</taxon>
    </lineage>
</organism>
<gene>
    <name evidence="1" type="ORF">CFS9_17400</name>
</gene>
<dbReference type="EMBL" id="AP031573">
    <property type="protein sequence ID" value="BFM43099.1"/>
    <property type="molecule type" value="Genomic_DNA"/>
</dbReference>
<dbReference type="RefSeq" id="WP_369618176.1">
    <property type="nucleotide sequence ID" value="NZ_AP031573.1"/>
</dbReference>